<dbReference type="InterPro" id="IPR022092">
    <property type="entry name" value="TMF_DNA-bd"/>
</dbReference>
<feature type="compositionally biased region" description="Basic residues" evidence="5">
    <location>
        <begin position="35"/>
        <end position="45"/>
    </location>
</feature>
<dbReference type="PANTHER" id="PTHR46515">
    <property type="entry name" value="TATA ELEMENT MODULATORY FACTOR TMF1"/>
    <property type="match status" value="1"/>
</dbReference>
<feature type="region of interest" description="Disordered" evidence="5">
    <location>
        <begin position="639"/>
        <end position="669"/>
    </location>
</feature>
<evidence type="ECO:0000256" key="4">
    <source>
        <dbReference type="SAM" id="Coils"/>
    </source>
</evidence>
<dbReference type="InterPro" id="IPR022091">
    <property type="entry name" value="TMF_TATA-bd"/>
</dbReference>
<organism evidence="7 8">
    <name type="scientific">Cladophialophora immunda</name>
    <dbReference type="NCBI Taxonomy" id="569365"/>
    <lineage>
        <taxon>Eukaryota</taxon>
        <taxon>Fungi</taxon>
        <taxon>Dikarya</taxon>
        <taxon>Ascomycota</taxon>
        <taxon>Pezizomycotina</taxon>
        <taxon>Eurotiomycetes</taxon>
        <taxon>Chaetothyriomycetidae</taxon>
        <taxon>Chaetothyriales</taxon>
        <taxon>Herpotrichiellaceae</taxon>
        <taxon>Cladophialophora</taxon>
    </lineage>
</organism>
<evidence type="ECO:0000256" key="2">
    <source>
        <dbReference type="ARBA" id="ARBA00023034"/>
    </source>
</evidence>
<evidence type="ECO:0000313" key="8">
    <source>
        <dbReference type="Proteomes" id="UP000054466"/>
    </source>
</evidence>
<dbReference type="Pfam" id="PF12329">
    <property type="entry name" value="TMF_DNA_bd"/>
    <property type="match status" value="1"/>
</dbReference>
<feature type="compositionally biased region" description="Basic and acidic residues" evidence="5">
    <location>
        <begin position="189"/>
        <end position="209"/>
    </location>
</feature>
<dbReference type="AlphaFoldDB" id="A0A0D2DD78"/>
<feature type="compositionally biased region" description="Low complexity" evidence="5">
    <location>
        <begin position="48"/>
        <end position="62"/>
    </location>
</feature>
<sequence length="832" mass="93058">MTSRSGSRWNFLQQAVASVESRLDDILAEEGDRPKRTHTPAHNKKPSSDLSRSSSTASASNDRLQERLARAMAKKNASRTESPVPSQEQSSRPASRGGDASTLLSEIAKVEDPSLSNCEETDIELRISGDVGESAKQNVGSDKSPPVTTAMVETERHRMAAIVVEQPDLDSARPSAELLRDGQTVSSRMSEDAQRTSESDGSKPDKDETMEMQEEMNTYLERIDALRRNLERLGQEVAESAQKAADTAKQAAASAEAGSLEQKISQKDEEIAVLIEEGTRWSKTEMDLRSTLKKVRAQALTTAKEQEAARLRADRAERALRAMEDRARKAEAASKRAEQIIAANAVAAKDVEAMRKERDALNATLAEMKSQLSKANSRAEAAESKVQSEQLEKERRKIVELQDDLTVAKVERELSEQKLRKEIQDVRSELEKQKEHARNMESEMLNEQAALESKLESFRVRAEEASSTDHGHTQAKLLRQIEILQTQYTTASQNWQGIESSLLGRITNLEKERDEVVGREAELRKKLRDATLKLKNAERELANTQSNYADMDKSLADTNEETRRLQRKVSQLETDLANALRDLEEQKGNSERELQRRIDEEKSKWTAALHIQRTDSPATSIRKNSGLGFDINHLMSPTQYERGSSRRPSIMPNTYDSNTPPRQHSTTSFRGLANGSIAETPSVVTSMDPDEYFANVPPTPMTTSHHSQRGGLNDLVSTSTIGAGPSVQLVERMSANVRRLESEKAASKDELARLTAQRDEARQEVVSLMREVEAKRKIEERLEALEKEHASLSTRHQTTLELLGEKSEQVEELKADIVDVKQMYRQLADTMK</sequence>
<dbReference type="GeneID" id="27339702"/>
<evidence type="ECO:0000259" key="6">
    <source>
        <dbReference type="Pfam" id="PF12325"/>
    </source>
</evidence>
<feature type="compositionally biased region" description="Basic and acidic residues" evidence="5">
    <location>
        <begin position="23"/>
        <end position="34"/>
    </location>
</feature>
<keyword evidence="3 4" id="KW-0175">Coiled coil</keyword>
<keyword evidence="8" id="KW-1185">Reference proteome</keyword>
<feature type="region of interest" description="Disordered" evidence="5">
    <location>
        <begin position="23"/>
        <end position="148"/>
    </location>
</feature>
<dbReference type="STRING" id="569365.A0A0D2DD78"/>
<evidence type="ECO:0000256" key="1">
    <source>
        <dbReference type="ARBA" id="ARBA00004555"/>
    </source>
</evidence>
<dbReference type="InterPro" id="IPR052602">
    <property type="entry name" value="Growth_transcription_reg"/>
</dbReference>
<accession>A0A0D2DD78</accession>
<feature type="compositionally biased region" description="Polar residues" evidence="5">
    <location>
        <begin position="79"/>
        <end position="93"/>
    </location>
</feature>
<name>A0A0D2DD78_9EURO</name>
<dbReference type="EMBL" id="KN847040">
    <property type="protein sequence ID" value="KIW33679.1"/>
    <property type="molecule type" value="Genomic_DNA"/>
</dbReference>
<dbReference type="VEuPathDB" id="FungiDB:PV07_00508"/>
<comment type="subcellular location">
    <subcellularLocation>
        <location evidence="1">Golgi apparatus</location>
    </subcellularLocation>
</comment>
<gene>
    <name evidence="7" type="ORF">PV07_00508</name>
</gene>
<dbReference type="OrthoDB" id="74178at2759"/>
<feature type="coiled-coil region" evidence="4">
    <location>
        <begin position="306"/>
        <end position="450"/>
    </location>
</feature>
<evidence type="ECO:0000256" key="3">
    <source>
        <dbReference type="ARBA" id="ARBA00023054"/>
    </source>
</evidence>
<dbReference type="GO" id="GO:0005794">
    <property type="term" value="C:Golgi apparatus"/>
    <property type="evidence" value="ECO:0007669"/>
    <property type="project" value="UniProtKB-SubCell"/>
</dbReference>
<feature type="coiled-coil region" evidence="4">
    <location>
        <begin position="506"/>
        <end position="600"/>
    </location>
</feature>
<evidence type="ECO:0000256" key="5">
    <source>
        <dbReference type="SAM" id="MobiDB-lite"/>
    </source>
</evidence>
<evidence type="ECO:0000313" key="7">
    <source>
        <dbReference type="EMBL" id="KIW33679.1"/>
    </source>
</evidence>
<proteinExistence type="predicted"/>
<feature type="region of interest" description="Disordered" evidence="5">
    <location>
        <begin position="165"/>
        <end position="211"/>
    </location>
</feature>
<protein>
    <recommendedName>
        <fullName evidence="6">TATA element modulatory factor 1 TATA binding domain-containing protein</fullName>
    </recommendedName>
</protein>
<dbReference type="GO" id="GO:0005783">
    <property type="term" value="C:endoplasmic reticulum"/>
    <property type="evidence" value="ECO:0007669"/>
    <property type="project" value="TreeGrafter"/>
</dbReference>
<dbReference type="PANTHER" id="PTHR46515:SF1">
    <property type="entry name" value="TATA ELEMENT MODULATORY FACTOR"/>
    <property type="match status" value="1"/>
</dbReference>
<dbReference type="RefSeq" id="XP_016253895.1">
    <property type="nucleotide sequence ID" value="XM_016386967.1"/>
</dbReference>
<dbReference type="Proteomes" id="UP000054466">
    <property type="component" value="Unassembled WGS sequence"/>
</dbReference>
<feature type="coiled-coil region" evidence="4">
    <location>
        <begin position="730"/>
        <end position="830"/>
    </location>
</feature>
<keyword evidence="2" id="KW-0333">Golgi apparatus</keyword>
<feature type="domain" description="TATA element modulatory factor 1 TATA binding" evidence="6">
    <location>
        <begin position="718"/>
        <end position="831"/>
    </location>
</feature>
<dbReference type="HOGENOM" id="CLU_013114_0_0_1"/>
<dbReference type="Pfam" id="PF12325">
    <property type="entry name" value="TMF_TATA_bd"/>
    <property type="match status" value="1"/>
</dbReference>
<dbReference type="SUPFAM" id="SSF57997">
    <property type="entry name" value="Tropomyosin"/>
    <property type="match status" value="1"/>
</dbReference>
<feature type="compositionally biased region" description="Polar residues" evidence="5">
    <location>
        <begin position="651"/>
        <end position="669"/>
    </location>
</feature>
<reference evidence="7 8" key="1">
    <citation type="submission" date="2015-01" db="EMBL/GenBank/DDBJ databases">
        <title>The Genome Sequence of Cladophialophora immunda CBS83496.</title>
        <authorList>
            <consortium name="The Broad Institute Genomics Platform"/>
            <person name="Cuomo C."/>
            <person name="de Hoog S."/>
            <person name="Gorbushina A."/>
            <person name="Stielow B."/>
            <person name="Teixiera M."/>
            <person name="Abouelleil A."/>
            <person name="Chapman S.B."/>
            <person name="Priest M."/>
            <person name="Young S.K."/>
            <person name="Wortman J."/>
            <person name="Nusbaum C."/>
            <person name="Birren B."/>
        </authorList>
    </citation>
    <scope>NUCLEOTIDE SEQUENCE [LARGE SCALE GENOMIC DNA]</scope>
    <source>
        <strain evidence="7 8">CBS 83496</strain>
    </source>
</reference>